<reference evidence="9 10" key="1">
    <citation type="journal article" date="2006" name="Proc. Natl. Acad. Sci. U.S.A.">
        <title>Genomic analysis of the uncultivated marine crenarchaeote Cenarchaeum symbiosum.</title>
        <authorList>
            <person name="Hallam S.J."/>
            <person name="Konstantinidis K.T."/>
            <person name="Putnam N."/>
            <person name="Schleper C."/>
            <person name="Watanabe Y."/>
            <person name="Sugahara J."/>
            <person name="Preston C."/>
            <person name="de la Torre J."/>
            <person name="Richardson P.M."/>
            <person name="DeLong E.F."/>
        </authorList>
    </citation>
    <scope>NUCLEOTIDE SEQUENCE [LARGE SCALE GENOMIC DNA]</scope>
    <source>
        <strain evidence="10">A</strain>
    </source>
</reference>
<keyword evidence="10" id="KW-1185">Reference proteome</keyword>
<dbReference type="KEGG" id="csy:CENSYa_0234"/>
<protein>
    <recommendedName>
        <fullName evidence="5">5'-deoxynucleotidase</fullName>
        <ecNumber evidence="5">3.1.3.89</ecNumber>
    </recommendedName>
</protein>
<gene>
    <name evidence="9" type="ordered locus">CENSYa_0234</name>
</gene>
<feature type="domain" description="HD/PDEase" evidence="8">
    <location>
        <begin position="28"/>
        <end position="143"/>
    </location>
</feature>
<comment type="cofactor">
    <cofactor evidence="3">
        <name>Co(2+)</name>
        <dbReference type="ChEBI" id="CHEBI:48828"/>
    </cofactor>
</comment>
<keyword evidence="7 9" id="KW-0378">Hydrolase</keyword>
<dbReference type="SMART" id="SM00471">
    <property type="entry name" value="HDc"/>
    <property type="match status" value="1"/>
</dbReference>
<organism evidence="9 10">
    <name type="scientific">Cenarchaeum symbiosum (strain A)</name>
    <dbReference type="NCBI Taxonomy" id="414004"/>
    <lineage>
        <taxon>Archaea</taxon>
        <taxon>Nitrososphaerota</taxon>
        <taxon>Candidatus Cenarchaeales</taxon>
        <taxon>Candidatus Cenarchaeaceae</taxon>
        <taxon>Candidatus Cenarchaeum</taxon>
    </lineage>
</organism>
<evidence type="ECO:0000313" key="10">
    <source>
        <dbReference type="Proteomes" id="UP000000758"/>
    </source>
</evidence>
<evidence type="ECO:0000256" key="3">
    <source>
        <dbReference type="ARBA" id="ARBA00001941"/>
    </source>
</evidence>
<name>A0RU59_CENSY</name>
<dbReference type="AlphaFoldDB" id="A0RU59"/>
<evidence type="ECO:0000256" key="5">
    <source>
        <dbReference type="ARBA" id="ARBA00012964"/>
    </source>
</evidence>
<dbReference type="InterPro" id="IPR039356">
    <property type="entry name" value="YfbR/HDDC2"/>
</dbReference>
<dbReference type="STRING" id="414004.CENSYa_0234"/>
<dbReference type="GO" id="GO:0005737">
    <property type="term" value="C:cytoplasm"/>
    <property type="evidence" value="ECO:0007669"/>
    <property type="project" value="TreeGrafter"/>
</dbReference>
<sequence length="268" mass="29637">MIEDFFKAAALLKTVPRQGWIEKTGIANPESVADHSYSASVISMVFGDMLGLDADKMVRMSLLHDLAETVTSDITPEKMEGHDKQELENKVMLGILSTLPAALQERYLGIWDEFSAGKSPESRLFHEIDKLEMAIQATAYSGQYPGRSFAPFVQSADSVIQTPELRKIFLSITGGMQTAVADKVLAKSGGAPEDGPVDKDVVIEVQRQVIGVLFEVIKRFQENNGLDDEYFKIISSGRAGTEQKRLDEITKKRKDNALVVDKLLSQLE</sequence>
<comment type="catalytic activity">
    <reaction evidence="1">
        <text>a 2'-deoxyribonucleoside 5'-phosphate + H2O = a 2'-deoxyribonucleoside + phosphate</text>
        <dbReference type="Rhea" id="RHEA:36167"/>
        <dbReference type="ChEBI" id="CHEBI:15377"/>
        <dbReference type="ChEBI" id="CHEBI:18274"/>
        <dbReference type="ChEBI" id="CHEBI:43474"/>
        <dbReference type="ChEBI" id="CHEBI:65317"/>
        <dbReference type="EC" id="3.1.3.89"/>
    </reaction>
</comment>
<keyword evidence="6" id="KW-0479">Metal-binding</keyword>
<dbReference type="HOGENOM" id="CLU_1036654_0_0_2"/>
<dbReference type="EMBL" id="DP000238">
    <property type="protein sequence ID" value="ABK76876.1"/>
    <property type="molecule type" value="Genomic_DNA"/>
</dbReference>
<dbReference type="PANTHER" id="PTHR11845:SF13">
    <property type="entry name" value="5'-DEOXYNUCLEOTIDASE HDDC2"/>
    <property type="match status" value="1"/>
</dbReference>
<evidence type="ECO:0000259" key="8">
    <source>
        <dbReference type="SMART" id="SM00471"/>
    </source>
</evidence>
<dbReference type="GO" id="GO:0002953">
    <property type="term" value="F:5'-deoxynucleotidase activity"/>
    <property type="evidence" value="ECO:0007669"/>
    <property type="project" value="UniProtKB-EC"/>
</dbReference>
<dbReference type="EnsemblBacteria" id="ABK76876">
    <property type="protein sequence ID" value="ABK76876"/>
    <property type="gene ID" value="CENSYa_0234"/>
</dbReference>
<evidence type="ECO:0000256" key="2">
    <source>
        <dbReference type="ARBA" id="ARBA00001936"/>
    </source>
</evidence>
<dbReference type="Proteomes" id="UP000000758">
    <property type="component" value="Chromosome"/>
</dbReference>
<evidence type="ECO:0000256" key="1">
    <source>
        <dbReference type="ARBA" id="ARBA00001638"/>
    </source>
</evidence>
<proteinExistence type="predicted"/>
<comment type="subunit">
    <text evidence="4">Homodimer.</text>
</comment>
<accession>A0RU59</accession>
<dbReference type="EC" id="3.1.3.89" evidence="5"/>
<dbReference type="Gene3D" id="1.10.3210.10">
    <property type="entry name" value="Hypothetical protein af1432"/>
    <property type="match status" value="1"/>
</dbReference>
<evidence type="ECO:0000256" key="7">
    <source>
        <dbReference type="ARBA" id="ARBA00022801"/>
    </source>
</evidence>
<comment type="cofactor">
    <cofactor evidence="2">
        <name>Mn(2+)</name>
        <dbReference type="ChEBI" id="CHEBI:29035"/>
    </cofactor>
</comment>
<dbReference type="Pfam" id="PF13023">
    <property type="entry name" value="HD_3"/>
    <property type="match status" value="1"/>
</dbReference>
<dbReference type="InterPro" id="IPR006674">
    <property type="entry name" value="HD_domain"/>
</dbReference>
<evidence type="ECO:0000313" key="9">
    <source>
        <dbReference type="EMBL" id="ABK76876.1"/>
    </source>
</evidence>
<dbReference type="GO" id="GO:0046872">
    <property type="term" value="F:metal ion binding"/>
    <property type="evidence" value="ECO:0007669"/>
    <property type="project" value="UniProtKB-KW"/>
</dbReference>
<dbReference type="InterPro" id="IPR003607">
    <property type="entry name" value="HD/PDEase_dom"/>
</dbReference>
<dbReference type="SUPFAM" id="SSF109604">
    <property type="entry name" value="HD-domain/PDEase-like"/>
    <property type="match status" value="1"/>
</dbReference>
<evidence type="ECO:0000256" key="6">
    <source>
        <dbReference type="ARBA" id="ARBA00022723"/>
    </source>
</evidence>
<evidence type="ECO:0000256" key="4">
    <source>
        <dbReference type="ARBA" id="ARBA00011738"/>
    </source>
</evidence>
<dbReference type="PANTHER" id="PTHR11845">
    <property type="entry name" value="5'-DEOXYNUCLEOTIDASE HDDC2"/>
    <property type="match status" value="1"/>
</dbReference>